<organism evidence="3">
    <name type="scientific">Prasinoderma coloniale</name>
    <dbReference type="NCBI Taxonomy" id="156133"/>
    <lineage>
        <taxon>Eukaryota</taxon>
        <taxon>Viridiplantae</taxon>
        <taxon>Prasinodermophyta</taxon>
        <taxon>Prasinodermophyceae</taxon>
        <taxon>Prasinodermales</taxon>
        <taxon>Prasinodermaceae</taxon>
        <taxon>Prasinoderma</taxon>
    </lineage>
</organism>
<feature type="chain" id="PRO_5030681362" description="Peptidase M12B domain-containing protein" evidence="2">
    <location>
        <begin position="29"/>
        <end position="806"/>
    </location>
</feature>
<name>A0A7R9Y0W1_9VIRI</name>
<sequence length="806" mass="85503">MAAAGLCSRWLGLVVVALGCAHVPFATGSHLAEASSKDSLLALLRAGEVFCVGPTTLELHPDVGGEAAGVDLDFGDEEVVALSLHAPRPRRSLHEHHAHTGRHASPHVNVTLAMRCDIPPVPSAARGAREYAAAENVSRGDDESVYAPIARDVKLVLGGEGVVEADDARRRRDILPRGSFHGQDSAHVGATSALLTVGADGRSVHGLIFPHSTELSSSVVSAAAVNGSQSGAPPPRCELYIEPLHRFLLATTAGQDDSVPAGLDDAGPDVYDPDIASEALADTGSDVRCPVGEVPHVIYCAHHLLEETGPIDDHEVSGAPSSFSAAVRKASREYAASSPSTTRGLLQDLRPGDVDSNLANDFLYPDGPLEPILEIDDEEQRELDAYFAIASEREKRTNFGTENLGDADGTYYSYYSDDEDGEEDVSAQQYESYDAPGMSGTAAVSSSTLKASPKINNYNNPCRRIGVLIDTDWAYAGVTGGADKQVSQINAVFQVVNFLTMRHSGLKVHFRIYGIVLRRPFPNCGSCATIPDVPAGSCLAASKGTDACGDALINSFRNQWRGDGCGGNGGKLWVLRQLYNNLPLWKQGMIGLFTGRAESCGGGPAGIAYVNGICTGGFKFGAMRGDLPSLGMMAALVTHEFGHLMDGRHTQDLSGCSTPEGPKWIMSQTLGSPPDHRICWENVQRMEVATRRSCVLRNADCINCRYTAPNAHTLMPNGLPRWIGMSEAQRAQYRQGVCWWTWVKGKKLPTYAANNNALEFAAASGNAAAVRFARNAAPARRGAPAGTNASVSSEATNATDGTSGAP</sequence>
<keyword evidence="2" id="KW-0732">Signal</keyword>
<dbReference type="Gene3D" id="3.40.390.10">
    <property type="entry name" value="Collagenase (Catalytic Domain)"/>
    <property type="match status" value="1"/>
</dbReference>
<evidence type="ECO:0000256" key="2">
    <source>
        <dbReference type="SAM" id="SignalP"/>
    </source>
</evidence>
<dbReference type="SUPFAM" id="SSF55486">
    <property type="entry name" value="Metalloproteases ('zincins'), catalytic domain"/>
    <property type="match status" value="1"/>
</dbReference>
<dbReference type="EMBL" id="HBDZ01007699">
    <property type="protein sequence ID" value="CAD8238916.1"/>
    <property type="molecule type" value="Transcribed_RNA"/>
</dbReference>
<dbReference type="GO" id="GO:0008237">
    <property type="term" value="F:metallopeptidase activity"/>
    <property type="evidence" value="ECO:0007669"/>
    <property type="project" value="InterPro"/>
</dbReference>
<feature type="region of interest" description="Disordered" evidence="1">
    <location>
        <begin position="779"/>
        <end position="806"/>
    </location>
</feature>
<proteinExistence type="predicted"/>
<dbReference type="AlphaFoldDB" id="A0A7R9Y0W1"/>
<dbReference type="InterPro" id="IPR024079">
    <property type="entry name" value="MetalloPept_cat_dom_sf"/>
</dbReference>
<accession>A0A7R9Y0W1</accession>
<feature type="signal peptide" evidence="2">
    <location>
        <begin position="1"/>
        <end position="28"/>
    </location>
</feature>
<evidence type="ECO:0000313" key="3">
    <source>
        <dbReference type="EMBL" id="CAD8238916.1"/>
    </source>
</evidence>
<reference evidence="3" key="1">
    <citation type="submission" date="2021-01" db="EMBL/GenBank/DDBJ databases">
        <authorList>
            <person name="Corre E."/>
            <person name="Pelletier E."/>
            <person name="Niang G."/>
            <person name="Scheremetjew M."/>
            <person name="Finn R."/>
            <person name="Kale V."/>
            <person name="Holt S."/>
            <person name="Cochrane G."/>
            <person name="Meng A."/>
            <person name="Brown T."/>
            <person name="Cohen L."/>
        </authorList>
    </citation>
    <scope>NUCLEOTIDE SEQUENCE</scope>
    <source>
        <strain evidence="3">CCMP1413</strain>
    </source>
</reference>
<protein>
    <recommendedName>
        <fullName evidence="4">Peptidase M12B domain-containing protein</fullName>
    </recommendedName>
</protein>
<feature type="compositionally biased region" description="Low complexity" evidence="1">
    <location>
        <begin position="779"/>
        <end position="789"/>
    </location>
</feature>
<evidence type="ECO:0008006" key="4">
    <source>
        <dbReference type="Google" id="ProtNLM"/>
    </source>
</evidence>
<evidence type="ECO:0000256" key="1">
    <source>
        <dbReference type="SAM" id="MobiDB-lite"/>
    </source>
</evidence>
<feature type="compositionally biased region" description="Polar residues" evidence="1">
    <location>
        <begin position="790"/>
        <end position="806"/>
    </location>
</feature>
<dbReference type="Pfam" id="PF13582">
    <property type="entry name" value="Reprolysin_3"/>
    <property type="match status" value="1"/>
</dbReference>
<gene>
    <name evidence="3" type="ORF">PCOL08062_LOCUS5893</name>
</gene>